<comment type="caution">
    <text evidence="1">The sequence shown here is derived from an EMBL/GenBank/DDBJ whole genome shotgun (WGS) entry which is preliminary data.</text>
</comment>
<dbReference type="Proteomes" id="UP001148662">
    <property type="component" value="Unassembled WGS sequence"/>
</dbReference>
<organism evidence="1 2">
    <name type="scientific">Phlebia brevispora</name>
    <dbReference type="NCBI Taxonomy" id="194682"/>
    <lineage>
        <taxon>Eukaryota</taxon>
        <taxon>Fungi</taxon>
        <taxon>Dikarya</taxon>
        <taxon>Basidiomycota</taxon>
        <taxon>Agaricomycotina</taxon>
        <taxon>Agaricomycetes</taxon>
        <taxon>Polyporales</taxon>
        <taxon>Meruliaceae</taxon>
        <taxon>Phlebia</taxon>
    </lineage>
</organism>
<accession>A0ACC1T2S8</accession>
<keyword evidence="2" id="KW-1185">Reference proteome</keyword>
<gene>
    <name evidence="1" type="ORF">NM688_g4549</name>
</gene>
<sequence>MFFSTELLSRRDSGFGLLWLAATLGAKSSFKKLPRRSVLTADISQLCGLIAEPEEPLALRLSSNLMVGVVRVYKVKQEILLTDATVCFNTLKKAVSEMHVAGAAGDFQMGQPTVRPDTVTVATDPTVALLMDFEQIFQPWENRQRRDREANDNEEEGSDEEFDPSGKKRKRKARAKGSSISTVEEPRLDAHTLKENHELLFSGSFDRSLHDSVPGGFVSSSSQFGGFGFDDNFMDVGDIGDELARELGEGWGGVSTPKYKAPIQGNDGDVNIEGLGGIEELGDQGFDLNHVDDLADIGSGIPDDAFHVQSSRQNSVQRGASALNDGVFHPEGSIILPLSPLNPSPRPSDKAEGDELNAKQSRRPKRVRLLLDARTELTNEELERARANYIEGQTLLKRELEKKKAEKESGRMFEEMLWGAPHGISAPALMDFWLENFRLQVKARSGQLHVEAYGQPPTKRRKVDEAGTWEGDEAGGDVFSRKQVDDIGVTNTGGDFGTAMDDQYMGGDMPGAGGDFANFEAEPRLRSSEEPGTARRASRPPSLSGIQLDFGLPPAQELNLSSQKSNLFPWDHAGASSSVSGVGFVAAGSDRISVGHGGSRKRGSSSHRDSPLPLGVADSPASFGFRGSQLDADVGFEFDLPGEHAAADESQRSDASVLTLEKNSFNFLEYAKMQLQAFPSATSSIQFDDIVPKDASTRHVAAAAFYHCLVLATKDLLGVKQDSPYGNIAITDRVGWDDEAGVAERDWLLV</sequence>
<evidence type="ECO:0000313" key="2">
    <source>
        <dbReference type="Proteomes" id="UP001148662"/>
    </source>
</evidence>
<proteinExistence type="predicted"/>
<evidence type="ECO:0000313" key="1">
    <source>
        <dbReference type="EMBL" id="KAJ3551713.1"/>
    </source>
</evidence>
<reference evidence="1" key="1">
    <citation type="submission" date="2022-07" db="EMBL/GenBank/DDBJ databases">
        <title>Genome Sequence of Phlebia brevispora.</title>
        <authorList>
            <person name="Buettner E."/>
        </authorList>
    </citation>
    <scope>NUCLEOTIDE SEQUENCE</scope>
    <source>
        <strain evidence="1">MPL23</strain>
    </source>
</reference>
<dbReference type="EMBL" id="JANHOG010000763">
    <property type="protein sequence ID" value="KAJ3551713.1"/>
    <property type="molecule type" value="Genomic_DNA"/>
</dbReference>
<protein>
    <submittedName>
        <fullName evidence="1">Uncharacterized protein</fullName>
    </submittedName>
</protein>
<name>A0ACC1T2S8_9APHY</name>